<dbReference type="AlphaFoldDB" id="A0A9J7EC89"/>
<feature type="region of interest" description="Disordered" evidence="1">
    <location>
        <begin position="57"/>
        <end position="76"/>
    </location>
</feature>
<evidence type="ECO:0000313" key="3">
    <source>
        <dbReference type="RefSeq" id="XP_022828348.1"/>
    </source>
</evidence>
<dbReference type="OrthoDB" id="7476648at2759"/>
<organism evidence="2 3">
    <name type="scientific">Spodoptera litura</name>
    <name type="common">Asian cotton leafworm</name>
    <dbReference type="NCBI Taxonomy" id="69820"/>
    <lineage>
        <taxon>Eukaryota</taxon>
        <taxon>Metazoa</taxon>
        <taxon>Ecdysozoa</taxon>
        <taxon>Arthropoda</taxon>
        <taxon>Hexapoda</taxon>
        <taxon>Insecta</taxon>
        <taxon>Pterygota</taxon>
        <taxon>Neoptera</taxon>
        <taxon>Endopterygota</taxon>
        <taxon>Lepidoptera</taxon>
        <taxon>Glossata</taxon>
        <taxon>Ditrysia</taxon>
        <taxon>Noctuoidea</taxon>
        <taxon>Noctuidae</taxon>
        <taxon>Amphipyrinae</taxon>
        <taxon>Spodoptera</taxon>
    </lineage>
</organism>
<name>A0A9J7EC89_SPOLT</name>
<evidence type="ECO:0000313" key="2">
    <source>
        <dbReference type="Proteomes" id="UP000301870"/>
    </source>
</evidence>
<reference evidence="3" key="1">
    <citation type="submission" date="2025-08" db="UniProtKB">
        <authorList>
            <consortium name="RefSeq"/>
        </authorList>
    </citation>
    <scope>IDENTIFICATION</scope>
    <source>
        <strain evidence="3">Ishihara</strain>
        <tissue evidence="3">Whole body</tissue>
    </source>
</reference>
<feature type="compositionally biased region" description="Basic and acidic residues" evidence="1">
    <location>
        <begin position="25"/>
        <end position="34"/>
    </location>
</feature>
<feature type="region of interest" description="Disordered" evidence="1">
    <location>
        <begin position="1"/>
        <end position="43"/>
    </location>
</feature>
<accession>A0A9J7EC89</accession>
<dbReference type="GeneID" id="111357774"/>
<feature type="compositionally biased region" description="Basic residues" evidence="1">
    <location>
        <begin position="1"/>
        <end position="10"/>
    </location>
</feature>
<dbReference type="KEGG" id="sliu:111357774"/>
<evidence type="ECO:0000256" key="1">
    <source>
        <dbReference type="SAM" id="MobiDB-lite"/>
    </source>
</evidence>
<gene>
    <name evidence="3" type="primary">LOC111357774</name>
</gene>
<keyword evidence="2" id="KW-1185">Reference proteome</keyword>
<proteinExistence type="predicted"/>
<sequence>MNRIPRRGRATRHENSNRFIAKNKAPSDAEDSHHSPFRHRSKEKTVANRCCYVTPDQKDFGQSYGPDRRSRDKRPHQEALAATKSFQYDHVMNFIFNLHIQLIYIIRLFYRTLLKDQYGFDPSKSETIAPFREKFKRVPYLNNNKVESRPHYIQKGTSPTFVETPDGSHWQNVDNIDELETIVTHEETPTMYEHLPKHIYISEVPRVKIIAEKFSKYKKNNIELRRLDEKVVCVEYSIYDGTSKHDLKPIQRMRAFFSIKTSPEDDSPNHESGKLISLPSTIKHQFDILDEDLKKLTDKEIEIIDGKIEDNRSYLEDLRRILKRKQVIHAKKNRKTLDLESLYQMAKRDVSSVGCGYSGANLLSKAELQDVKDLILHRCTSSVHGIRRKSIKRKDKGSGIDYGLISEAIVAELLRDDGKLSV</sequence>
<dbReference type="Proteomes" id="UP000301870">
    <property type="component" value="Chromosome 25"/>
</dbReference>
<protein>
    <submittedName>
        <fullName evidence="3">Uncharacterized protein LOC111357774</fullName>
    </submittedName>
</protein>
<dbReference type="RefSeq" id="XP_022828348.1">
    <property type="nucleotide sequence ID" value="XM_022972580.1"/>
</dbReference>